<name>A0ACB8ZHG2_ARCLA</name>
<evidence type="ECO:0000313" key="1">
    <source>
        <dbReference type="EMBL" id="KAI3697048.1"/>
    </source>
</evidence>
<reference evidence="2" key="1">
    <citation type="journal article" date="2022" name="Mol. Ecol. Resour.">
        <title>The genomes of chicory, endive, great burdock and yacon provide insights into Asteraceae palaeo-polyploidization history and plant inulin production.</title>
        <authorList>
            <person name="Fan W."/>
            <person name="Wang S."/>
            <person name="Wang H."/>
            <person name="Wang A."/>
            <person name="Jiang F."/>
            <person name="Liu H."/>
            <person name="Zhao H."/>
            <person name="Xu D."/>
            <person name="Zhang Y."/>
        </authorList>
    </citation>
    <scope>NUCLEOTIDE SEQUENCE [LARGE SCALE GENOMIC DNA]</scope>
    <source>
        <strain evidence="2">cv. Niubang</strain>
    </source>
</reference>
<protein>
    <submittedName>
        <fullName evidence="1">Uncharacterized protein</fullName>
    </submittedName>
</protein>
<comment type="caution">
    <text evidence="1">The sequence shown here is derived from an EMBL/GenBank/DDBJ whole genome shotgun (WGS) entry which is preliminary data.</text>
</comment>
<evidence type="ECO:0000313" key="2">
    <source>
        <dbReference type="Proteomes" id="UP001055879"/>
    </source>
</evidence>
<dbReference type="EMBL" id="CM042056">
    <property type="protein sequence ID" value="KAI3697048.1"/>
    <property type="molecule type" value="Genomic_DNA"/>
</dbReference>
<organism evidence="1 2">
    <name type="scientific">Arctium lappa</name>
    <name type="common">Greater burdock</name>
    <name type="synonym">Lappa major</name>
    <dbReference type="NCBI Taxonomy" id="4217"/>
    <lineage>
        <taxon>Eukaryota</taxon>
        <taxon>Viridiplantae</taxon>
        <taxon>Streptophyta</taxon>
        <taxon>Embryophyta</taxon>
        <taxon>Tracheophyta</taxon>
        <taxon>Spermatophyta</taxon>
        <taxon>Magnoliopsida</taxon>
        <taxon>eudicotyledons</taxon>
        <taxon>Gunneridae</taxon>
        <taxon>Pentapetalae</taxon>
        <taxon>asterids</taxon>
        <taxon>campanulids</taxon>
        <taxon>Asterales</taxon>
        <taxon>Asteraceae</taxon>
        <taxon>Carduoideae</taxon>
        <taxon>Cardueae</taxon>
        <taxon>Arctiinae</taxon>
        <taxon>Arctium</taxon>
    </lineage>
</organism>
<reference evidence="1 2" key="2">
    <citation type="journal article" date="2022" name="Mol. Ecol. Resour.">
        <title>The genomes of chicory, endive, great burdock and yacon provide insights into Asteraceae paleo-polyploidization history and plant inulin production.</title>
        <authorList>
            <person name="Fan W."/>
            <person name="Wang S."/>
            <person name="Wang H."/>
            <person name="Wang A."/>
            <person name="Jiang F."/>
            <person name="Liu H."/>
            <person name="Zhao H."/>
            <person name="Xu D."/>
            <person name="Zhang Y."/>
        </authorList>
    </citation>
    <scope>NUCLEOTIDE SEQUENCE [LARGE SCALE GENOMIC DNA]</scope>
    <source>
        <strain evidence="2">cv. Niubang</strain>
    </source>
</reference>
<gene>
    <name evidence="1" type="ORF">L6452_29768</name>
</gene>
<keyword evidence="2" id="KW-1185">Reference proteome</keyword>
<proteinExistence type="predicted"/>
<sequence>MGCYMHVNVILWWVGLCTTFFQGMVNWCMILEPNQFFIIVFIVSLPLKSNQIDSGNRLWKFMLLLVFRVCIEPNRFWKLIDVVLGLFSILEIDIDVVLNRF</sequence>
<dbReference type="Proteomes" id="UP001055879">
    <property type="component" value="Linkage Group LG10"/>
</dbReference>
<accession>A0ACB8ZHG2</accession>